<dbReference type="PROSITE" id="PS50994">
    <property type="entry name" value="INTEGRASE"/>
    <property type="match status" value="1"/>
</dbReference>
<comment type="catalytic activity">
    <reaction evidence="3">
        <text>DNA(n) + a 2'-deoxyribonucleoside 5'-triphosphate = DNA(n+1) + diphosphate</text>
        <dbReference type="Rhea" id="RHEA:22508"/>
        <dbReference type="Rhea" id="RHEA-COMP:17339"/>
        <dbReference type="Rhea" id="RHEA-COMP:17340"/>
        <dbReference type="ChEBI" id="CHEBI:33019"/>
        <dbReference type="ChEBI" id="CHEBI:61560"/>
        <dbReference type="ChEBI" id="CHEBI:173112"/>
        <dbReference type="EC" id="2.7.7.49"/>
    </reaction>
</comment>
<dbReference type="PANTHER" id="PTHR42648">
    <property type="entry name" value="TRANSPOSASE, PUTATIVE-RELATED"/>
    <property type="match status" value="1"/>
</dbReference>
<dbReference type="GO" id="GO:0032196">
    <property type="term" value="P:transposition"/>
    <property type="evidence" value="ECO:0007669"/>
    <property type="project" value="UniProtKB-KW"/>
</dbReference>
<sequence length="586" mass="64490">MSSLVNPRAIGDLHLDLGCLMTMLLDASPLINLQDNKTSVHLANQSTVDAIKTGTFSLPLSVKTDVKALVVLLLHKPLLWVANLCDKGLNFVFTKNGCKIYPSADQKPSLKPVGQGYWRGNLYYLPVEPVSSKSSTLVSPTPVDNSLLGYHIRFSHIGLRPLKQLLKLHKITPLVLNEVDVQQCPTCVQSKLPRKVFKSRQAYRSQKPGKLIHSDVGSYKVTSREGYQFFVTFVGDCTKFTSVYPMKYKNDVFSCFKLFCASFEKDGNHTRCALRSNNSGEYVSNEFTLYLASAGICHETGPPHSPELNGVAKHTNRTISNHICCALLQAKTPKSFWAEALRHSFHNFNSFPCKTPLGFKCPADVLKRQPINLAWIHPFGCLSWNGFRLWDLEKHQVVKSRNVMFQDFTFPYGTKLASTPPFIQAEVAWPPPSCVATSTPPSIPADQTEQMRTRTPDLLPLDIQLEPRFDCWLSASMHAVPPSPSPSSVTPPLPPPPSPNSNGPDATPVDPDPSTQPSDNPSDIVLIIPLPLTASPPQEAPTAPSGITSVPSPPITEQAHPPPPRKRSGRERRAPTVTGCEPGSLM</sequence>
<comment type="caution">
    <text evidence="7">The sequence shown here is derived from an EMBL/GenBank/DDBJ whole genome shotgun (WGS) entry which is preliminary data.</text>
</comment>
<dbReference type="SUPFAM" id="SSF53098">
    <property type="entry name" value="Ribonuclease H-like"/>
    <property type="match status" value="1"/>
</dbReference>
<dbReference type="PANTHER" id="PTHR42648:SF28">
    <property type="entry name" value="TRANSPOSON-ENCODED PROTEIN WITH RIBONUCLEASE H-LIKE AND RETROVIRUS ZINC FINGER-LIKE DOMAINS"/>
    <property type="match status" value="1"/>
</dbReference>
<dbReference type="Gene3D" id="3.30.420.10">
    <property type="entry name" value="Ribonuclease H-like superfamily/Ribonuclease H"/>
    <property type="match status" value="1"/>
</dbReference>
<dbReference type="InterPro" id="IPR039537">
    <property type="entry name" value="Retrotran_Ty1/copia-like"/>
</dbReference>
<evidence type="ECO:0000313" key="7">
    <source>
        <dbReference type="EMBL" id="PLW31945.1"/>
    </source>
</evidence>
<accession>A0A2N5U2I6</accession>
<comment type="catalytic activity">
    <reaction evidence="4">
        <text>DNA(n) + a 2'-deoxyribonucleoside 5'-triphosphate = DNA(n+1) + diphosphate</text>
        <dbReference type="Rhea" id="RHEA:22508"/>
        <dbReference type="Rhea" id="RHEA-COMP:17339"/>
        <dbReference type="Rhea" id="RHEA-COMP:17340"/>
        <dbReference type="ChEBI" id="CHEBI:33019"/>
        <dbReference type="ChEBI" id="CHEBI:61560"/>
        <dbReference type="ChEBI" id="CHEBI:173112"/>
        <dbReference type="EC" id="2.7.7.7"/>
    </reaction>
</comment>
<dbReference type="Pfam" id="PF13976">
    <property type="entry name" value="gag_pre-integrs"/>
    <property type="match status" value="1"/>
</dbReference>
<dbReference type="AlphaFoldDB" id="A0A2N5U2I6"/>
<dbReference type="GO" id="GO:0003887">
    <property type="term" value="F:DNA-directed DNA polymerase activity"/>
    <property type="evidence" value="ECO:0007669"/>
    <property type="project" value="UniProtKB-EC"/>
</dbReference>
<organism evidence="7 8">
    <name type="scientific">Puccinia coronata f. sp. avenae</name>
    <dbReference type="NCBI Taxonomy" id="200324"/>
    <lineage>
        <taxon>Eukaryota</taxon>
        <taxon>Fungi</taxon>
        <taxon>Dikarya</taxon>
        <taxon>Basidiomycota</taxon>
        <taxon>Pucciniomycotina</taxon>
        <taxon>Pucciniomycetes</taxon>
        <taxon>Pucciniales</taxon>
        <taxon>Pucciniaceae</taxon>
        <taxon>Puccinia</taxon>
    </lineage>
</organism>
<dbReference type="GO" id="GO:0005634">
    <property type="term" value="C:nucleus"/>
    <property type="evidence" value="ECO:0007669"/>
    <property type="project" value="UniProtKB-ARBA"/>
</dbReference>
<feature type="domain" description="Integrase catalytic" evidence="6">
    <location>
        <begin position="204"/>
        <end position="370"/>
    </location>
</feature>
<dbReference type="GO" id="GO:0003964">
    <property type="term" value="F:RNA-directed DNA polymerase activity"/>
    <property type="evidence" value="ECO:0007669"/>
    <property type="project" value="UniProtKB-EC"/>
</dbReference>
<gene>
    <name evidence="7" type="ORF">PCASD_17308</name>
</gene>
<dbReference type="InterPro" id="IPR036397">
    <property type="entry name" value="RNaseH_sf"/>
</dbReference>
<evidence type="ECO:0000256" key="4">
    <source>
        <dbReference type="ARBA" id="ARBA00049244"/>
    </source>
</evidence>
<dbReference type="GO" id="GO:0015074">
    <property type="term" value="P:DNA integration"/>
    <property type="evidence" value="ECO:0007669"/>
    <property type="project" value="InterPro"/>
</dbReference>
<dbReference type="InterPro" id="IPR025724">
    <property type="entry name" value="GAG-pre-integrase_dom"/>
</dbReference>
<proteinExistence type="predicted"/>
<evidence type="ECO:0000256" key="1">
    <source>
        <dbReference type="ARBA" id="ARBA00022578"/>
    </source>
</evidence>
<dbReference type="InterPro" id="IPR012337">
    <property type="entry name" value="RNaseH-like_sf"/>
</dbReference>
<feature type="compositionally biased region" description="Pro residues" evidence="5">
    <location>
        <begin position="481"/>
        <end position="499"/>
    </location>
</feature>
<protein>
    <recommendedName>
        <fullName evidence="6">Integrase catalytic domain-containing protein</fullName>
    </recommendedName>
</protein>
<dbReference type="Proteomes" id="UP000235392">
    <property type="component" value="Unassembled WGS sequence"/>
</dbReference>
<evidence type="ECO:0000256" key="3">
    <source>
        <dbReference type="ARBA" id="ARBA00048173"/>
    </source>
</evidence>
<dbReference type="GO" id="GO:0003723">
    <property type="term" value="F:RNA binding"/>
    <property type="evidence" value="ECO:0007669"/>
    <property type="project" value="UniProtKB-KW"/>
</dbReference>
<keyword evidence="1" id="KW-0815">Transposition</keyword>
<evidence type="ECO:0000256" key="2">
    <source>
        <dbReference type="ARBA" id="ARBA00022884"/>
    </source>
</evidence>
<evidence type="ECO:0000256" key="5">
    <source>
        <dbReference type="SAM" id="MobiDB-lite"/>
    </source>
</evidence>
<feature type="region of interest" description="Disordered" evidence="5">
    <location>
        <begin position="480"/>
        <end position="586"/>
    </location>
</feature>
<reference evidence="7 8" key="1">
    <citation type="submission" date="2017-11" db="EMBL/GenBank/DDBJ databases">
        <title>De novo assembly and phasing of dikaryotic genomes from two isolates of Puccinia coronata f. sp. avenae, the causal agent of oat crown rust.</title>
        <authorList>
            <person name="Miller M.E."/>
            <person name="Zhang Y."/>
            <person name="Omidvar V."/>
            <person name="Sperschneider J."/>
            <person name="Schwessinger B."/>
            <person name="Raley C."/>
            <person name="Palmer J.M."/>
            <person name="Garnica D."/>
            <person name="Upadhyaya N."/>
            <person name="Rathjen J."/>
            <person name="Taylor J.M."/>
            <person name="Park R.F."/>
            <person name="Dodds P.N."/>
            <person name="Hirsch C.D."/>
            <person name="Kianian S.F."/>
            <person name="Figueroa M."/>
        </authorList>
    </citation>
    <scope>NUCLEOTIDE SEQUENCE [LARGE SCALE GENOMIC DNA]</scope>
    <source>
        <strain evidence="7">12SD80</strain>
    </source>
</reference>
<evidence type="ECO:0000313" key="8">
    <source>
        <dbReference type="Proteomes" id="UP000235392"/>
    </source>
</evidence>
<dbReference type="InterPro" id="IPR001584">
    <property type="entry name" value="Integrase_cat-core"/>
</dbReference>
<dbReference type="EMBL" id="PGCI01000256">
    <property type="protein sequence ID" value="PLW31945.1"/>
    <property type="molecule type" value="Genomic_DNA"/>
</dbReference>
<name>A0A2N5U2I6_9BASI</name>
<keyword evidence="2" id="KW-0694">RNA-binding</keyword>
<evidence type="ECO:0000259" key="6">
    <source>
        <dbReference type="PROSITE" id="PS50994"/>
    </source>
</evidence>